<dbReference type="CDD" id="cd01715">
    <property type="entry name" value="ETF_alpha"/>
    <property type="match status" value="1"/>
</dbReference>
<dbReference type="STRING" id="762982.HMPREF9442_00566"/>
<dbReference type="InterPro" id="IPR001308">
    <property type="entry name" value="ETF_a/FixB"/>
</dbReference>
<keyword evidence="8" id="KW-1185">Reference proteome</keyword>
<dbReference type="PANTHER" id="PTHR43153:SF1">
    <property type="entry name" value="ELECTRON TRANSFER FLAVOPROTEIN SUBUNIT ALPHA, MITOCHONDRIAL"/>
    <property type="match status" value="1"/>
</dbReference>
<comment type="similarity">
    <text evidence="1">Belongs to the ETF alpha-subunit/FixB family.</text>
</comment>
<dbReference type="InterPro" id="IPR017896">
    <property type="entry name" value="4Fe4S_Fe-S-bd"/>
</dbReference>
<dbReference type="AlphaFoldDB" id="F3QQX3"/>
<dbReference type="PANTHER" id="PTHR43153">
    <property type="entry name" value="ELECTRON TRANSFER FLAVOPROTEIN ALPHA"/>
    <property type="match status" value="1"/>
</dbReference>
<dbReference type="Pfam" id="PF01012">
    <property type="entry name" value="ETF"/>
    <property type="match status" value="1"/>
</dbReference>
<sequence>MKMNKDKDFILQLQAGQCISCGICAESCAYGAIRMGDFPEVDEENCRLCGGCVQACPVGAWVMQRQDERQEQPVDDSHGIWVWAEVVDGALAPVSLELLGKAAELAACRPQPVEAVLIGGEVSVWADELIAAGADRVHVVESPLLSDFVEENYTEVLAGLVRKQHPSVLLIGATPCGRGLSARLAAVLHTGLTADCTELEMDADSGLLRQIRPAFGGNLMATIVNPVCRPQMASVRPGVMKARQKDTSRKREIVYHAYEAGRADSRVRVLETVAEEVGGTSLNDSAIIIGIGRGVKTRRCADEIRKWAERIGATVAGSRAAVEAGLVDASVQVGQTGHTIAPDLYIAIGISGQIQHTAAITGARCVIAVNPDRTAPIFNVADYGWAIPVEEALPQFMNILNRCV</sequence>
<dbReference type="InterPro" id="IPR014731">
    <property type="entry name" value="ETF_asu_C"/>
</dbReference>
<dbReference type="SMART" id="SM00893">
    <property type="entry name" value="ETF"/>
    <property type="match status" value="1"/>
</dbReference>
<dbReference type="SUPFAM" id="SSF52467">
    <property type="entry name" value="DHS-like NAD/FAD-binding domain"/>
    <property type="match status" value="1"/>
</dbReference>
<evidence type="ECO:0000256" key="5">
    <source>
        <dbReference type="ARBA" id="ARBA00023014"/>
    </source>
</evidence>
<dbReference type="Gene3D" id="3.40.50.620">
    <property type="entry name" value="HUPs"/>
    <property type="match status" value="1"/>
</dbReference>
<dbReference type="PROSITE" id="PS51379">
    <property type="entry name" value="4FE4S_FER_2"/>
    <property type="match status" value="2"/>
</dbReference>
<evidence type="ECO:0000256" key="1">
    <source>
        <dbReference type="ARBA" id="ARBA00005817"/>
    </source>
</evidence>
<dbReference type="SUPFAM" id="SSF54862">
    <property type="entry name" value="4Fe-4S ferredoxins"/>
    <property type="match status" value="1"/>
</dbReference>
<gene>
    <name evidence="7" type="ORF">HMPREF9442_00566</name>
</gene>
<dbReference type="Pfam" id="PF12838">
    <property type="entry name" value="Fer4_7"/>
    <property type="match status" value="1"/>
</dbReference>
<evidence type="ECO:0000313" key="8">
    <source>
        <dbReference type="Proteomes" id="UP000005546"/>
    </source>
</evidence>
<proteinExistence type="inferred from homology"/>
<dbReference type="GO" id="GO:0033539">
    <property type="term" value="P:fatty acid beta-oxidation using acyl-CoA dehydrogenase"/>
    <property type="evidence" value="ECO:0007669"/>
    <property type="project" value="TreeGrafter"/>
</dbReference>
<accession>F3QQX3</accession>
<dbReference type="Proteomes" id="UP000005546">
    <property type="component" value="Unassembled WGS sequence"/>
</dbReference>
<dbReference type="SUPFAM" id="SSF52402">
    <property type="entry name" value="Adenine nucleotide alpha hydrolases-like"/>
    <property type="match status" value="1"/>
</dbReference>
<dbReference type="InterPro" id="IPR014729">
    <property type="entry name" value="Rossmann-like_a/b/a_fold"/>
</dbReference>
<dbReference type="Gene3D" id="3.40.50.1220">
    <property type="entry name" value="TPP-binding domain"/>
    <property type="match status" value="1"/>
</dbReference>
<comment type="caution">
    <text evidence="7">The sequence shown here is derived from an EMBL/GenBank/DDBJ whole genome shotgun (WGS) entry which is preliminary data.</text>
</comment>
<dbReference type="InterPro" id="IPR029035">
    <property type="entry name" value="DHS-like_NAD/FAD-binding_dom"/>
</dbReference>
<dbReference type="GO" id="GO:0046872">
    <property type="term" value="F:metal ion binding"/>
    <property type="evidence" value="ECO:0007669"/>
    <property type="project" value="UniProtKB-KW"/>
</dbReference>
<dbReference type="Gene3D" id="3.30.70.20">
    <property type="match status" value="1"/>
</dbReference>
<evidence type="ECO:0000256" key="2">
    <source>
        <dbReference type="ARBA" id="ARBA00022723"/>
    </source>
</evidence>
<evidence type="ECO:0000313" key="7">
    <source>
        <dbReference type="EMBL" id="EGG56564.1"/>
    </source>
</evidence>
<dbReference type="GO" id="GO:0051536">
    <property type="term" value="F:iron-sulfur cluster binding"/>
    <property type="evidence" value="ECO:0007669"/>
    <property type="project" value="UniProtKB-KW"/>
</dbReference>
<keyword evidence="3" id="KW-0249">Electron transport</keyword>
<dbReference type="PROSITE" id="PS00198">
    <property type="entry name" value="4FE4S_FER_1"/>
    <property type="match status" value="1"/>
</dbReference>
<dbReference type="InterPro" id="IPR033947">
    <property type="entry name" value="ETF_alpha_N"/>
</dbReference>
<protein>
    <submittedName>
        <fullName evidence="7">Electron transfer flavoprotein FAD-binding domain protein</fullName>
    </submittedName>
</protein>
<dbReference type="InterPro" id="IPR014730">
    <property type="entry name" value="ETF_a/b_N"/>
</dbReference>
<dbReference type="Pfam" id="PF00766">
    <property type="entry name" value="ETF_alpha"/>
    <property type="match status" value="1"/>
</dbReference>
<keyword evidence="5" id="KW-0411">Iron-sulfur</keyword>
<dbReference type="GO" id="GO:0009055">
    <property type="term" value="F:electron transfer activity"/>
    <property type="evidence" value="ECO:0007669"/>
    <property type="project" value="InterPro"/>
</dbReference>
<evidence type="ECO:0000256" key="3">
    <source>
        <dbReference type="ARBA" id="ARBA00022982"/>
    </source>
</evidence>
<dbReference type="GO" id="GO:0050660">
    <property type="term" value="F:flavin adenine dinucleotide binding"/>
    <property type="evidence" value="ECO:0007669"/>
    <property type="project" value="InterPro"/>
</dbReference>
<dbReference type="OrthoDB" id="9770286at2"/>
<evidence type="ECO:0000259" key="6">
    <source>
        <dbReference type="PROSITE" id="PS51379"/>
    </source>
</evidence>
<dbReference type="InterPro" id="IPR017900">
    <property type="entry name" value="4Fe4S_Fe_S_CS"/>
</dbReference>
<feature type="domain" description="4Fe-4S ferredoxin-type" evidence="6">
    <location>
        <begin position="9"/>
        <end position="35"/>
    </location>
</feature>
<dbReference type="EMBL" id="AFBR01000018">
    <property type="protein sequence ID" value="EGG56564.1"/>
    <property type="molecule type" value="Genomic_DNA"/>
</dbReference>
<keyword evidence="3" id="KW-0813">Transport</keyword>
<reference evidence="7 8" key="1">
    <citation type="submission" date="2011-02" db="EMBL/GenBank/DDBJ databases">
        <authorList>
            <person name="Weinstock G."/>
            <person name="Sodergren E."/>
            <person name="Clifton S."/>
            <person name="Fulton L."/>
            <person name="Fulton B."/>
            <person name="Courtney L."/>
            <person name="Fronick C."/>
            <person name="Harrison M."/>
            <person name="Strong C."/>
            <person name="Farmer C."/>
            <person name="Delahaunty K."/>
            <person name="Markovic C."/>
            <person name="Hall O."/>
            <person name="Minx P."/>
            <person name="Tomlinson C."/>
            <person name="Mitreva M."/>
            <person name="Hou S."/>
            <person name="Chen J."/>
            <person name="Wollam A."/>
            <person name="Pepin K.H."/>
            <person name="Johnson M."/>
            <person name="Bhonagiri V."/>
            <person name="Zhang X."/>
            <person name="Suruliraj S."/>
            <person name="Warren W."/>
            <person name="Chinwalla A."/>
            <person name="Mardis E.R."/>
            <person name="Wilson R.K."/>
        </authorList>
    </citation>
    <scope>NUCLEOTIDE SEQUENCE [LARGE SCALE GENOMIC DNA]</scope>
    <source>
        <strain evidence="7 8">YIT 11841</strain>
    </source>
</reference>
<feature type="domain" description="4Fe-4S ferredoxin-type" evidence="6">
    <location>
        <begin position="37"/>
        <end position="66"/>
    </location>
</feature>
<organism evidence="7 8">
    <name type="scientific">Paraprevotella xylaniphila YIT 11841</name>
    <dbReference type="NCBI Taxonomy" id="762982"/>
    <lineage>
        <taxon>Bacteria</taxon>
        <taxon>Pseudomonadati</taxon>
        <taxon>Bacteroidota</taxon>
        <taxon>Bacteroidia</taxon>
        <taxon>Bacteroidales</taxon>
        <taxon>Prevotellaceae</taxon>
        <taxon>Paraprevotella</taxon>
    </lineage>
</organism>
<evidence type="ECO:0000256" key="4">
    <source>
        <dbReference type="ARBA" id="ARBA00023004"/>
    </source>
</evidence>
<keyword evidence="2" id="KW-0479">Metal-binding</keyword>
<keyword evidence="4" id="KW-0408">Iron</keyword>
<dbReference type="HOGENOM" id="CLU_034178_1_1_10"/>
<name>F3QQX3_9BACT</name>
<dbReference type="eggNOG" id="COG2025">
    <property type="taxonomic scope" value="Bacteria"/>
</dbReference>